<protein>
    <submittedName>
        <fullName evidence="2">Uncharacterized protein</fullName>
    </submittedName>
</protein>
<accession>A0AAV3GW22</accession>
<keyword evidence="1" id="KW-0732">Signal</keyword>
<dbReference type="Proteomes" id="UP000006402">
    <property type="component" value="Unassembled WGS sequence"/>
</dbReference>
<proteinExistence type="predicted"/>
<dbReference type="AlphaFoldDB" id="A0AAV3GW22"/>
<evidence type="ECO:0000313" key="3">
    <source>
        <dbReference type="Proteomes" id="UP000006402"/>
    </source>
</evidence>
<name>A0AAV3GW22_ENTFC</name>
<dbReference type="EMBL" id="AMAH01000110">
    <property type="protein sequence ID" value="EJX52869.1"/>
    <property type="molecule type" value="Genomic_DNA"/>
</dbReference>
<gene>
    <name evidence="2" type="ORF">HMPREF1378_01444</name>
</gene>
<comment type="caution">
    <text evidence="2">The sequence shown here is derived from an EMBL/GenBank/DDBJ whole genome shotgun (WGS) entry which is preliminary data.</text>
</comment>
<feature type="signal peptide" evidence="1">
    <location>
        <begin position="1"/>
        <end position="24"/>
    </location>
</feature>
<sequence length="53" mass="6346">MQRKRNPITWVSFSFIIMMNQAFCFCHVCCNLYERVELATHNQPYFPSSLNTK</sequence>
<feature type="chain" id="PRO_5043707934" evidence="1">
    <location>
        <begin position="25"/>
        <end position="53"/>
    </location>
</feature>
<reference evidence="2 3" key="1">
    <citation type="submission" date="2012-04" db="EMBL/GenBank/DDBJ databases">
        <authorList>
            <person name="Weinstock G."/>
            <person name="Sodergren E."/>
            <person name="Lobos E.A."/>
            <person name="Fulton L."/>
            <person name="Fulton R."/>
            <person name="Courtney L."/>
            <person name="Fronick C."/>
            <person name="O'Laughlin M."/>
            <person name="Godfrey J."/>
            <person name="Wilson R.M."/>
            <person name="Miner T."/>
            <person name="Farmer C."/>
            <person name="Delehaunty K."/>
            <person name="Cordes M."/>
            <person name="Minx P."/>
            <person name="Tomlinson C."/>
            <person name="Chen J."/>
            <person name="Wollam A."/>
            <person name="Pepin K.H."/>
            <person name="Bhonagiri V."/>
            <person name="Zhang X."/>
            <person name="Suruliraj S."/>
            <person name="Warren W."/>
            <person name="Mitreva M."/>
            <person name="Mardis E.R."/>
            <person name="Wilson R.K."/>
        </authorList>
    </citation>
    <scope>NUCLEOTIDE SEQUENCE [LARGE SCALE GENOMIC DNA]</scope>
    <source>
        <strain evidence="2 3">R496</strain>
    </source>
</reference>
<evidence type="ECO:0000313" key="2">
    <source>
        <dbReference type="EMBL" id="EJX52869.1"/>
    </source>
</evidence>
<organism evidence="2 3">
    <name type="scientific">Enterococcus faecium R496</name>
    <dbReference type="NCBI Taxonomy" id="1134836"/>
    <lineage>
        <taxon>Bacteria</taxon>
        <taxon>Bacillati</taxon>
        <taxon>Bacillota</taxon>
        <taxon>Bacilli</taxon>
        <taxon>Lactobacillales</taxon>
        <taxon>Enterococcaceae</taxon>
        <taxon>Enterococcus</taxon>
    </lineage>
</organism>
<evidence type="ECO:0000256" key="1">
    <source>
        <dbReference type="SAM" id="SignalP"/>
    </source>
</evidence>